<dbReference type="AlphaFoldDB" id="A0AAV2I826"/>
<accession>A0AAV2I826</accession>
<protein>
    <submittedName>
        <fullName evidence="1">Uncharacterized protein</fullName>
    </submittedName>
</protein>
<evidence type="ECO:0000313" key="1">
    <source>
        <dbReference type="EMBL" id="CAL1542283.1"/>
    </source>
</evidence>
<name>A0AAV2I826_LYMST</name>
<dbReference type="EMBL" id="CAXITT010000478">
    <property type="protein sequence ID" value="CAL1542283.1"/>
    <property type="molecule type" value="Genomic_DNA"/>
</dbReference>
<evidence type="ECO:0000313" key="2">
    <source>
        <dbReference type="Proteomes" id="UP001497497"/>
    </source>
</evidence>
<comment type="caution">
    <text evidence="1">The sequence shown here is derived from an EMBL/GenBank/DDBJ whole genome shotgun (WGS) entry which is preliminary data.</text>
</comment>
<feature type="non-terminal residue" evidence="1">
    <location>
        <position position="54"/>
    </location>
</feature>
<reference evidence="1 2" key="1">
    <citation type="submission" date="2024-04" db="EMBL/GenBank/DDBJ databases">
        <authorList>
            <consortium name="Genoscope - CEA"/>
            <person name="William W."/>
        </authorList>
    </citation>
    <scope>NUCLEOTIDE SEQUENCE [LARGE SCALE GENOMIC DNA]</scope>
</reference>
<organism evidence="1 2">
    <name type="scientific">Lymnaea stagnalis</name>
    <name type="common">Great pond snail</name>
    <name type="synonym">Helix stagnalis</name>
    <dbReference type="NCBI Taxonomy" id="6523"/>
    <lineage>
        <taxon>Eukaryota</taxon>
        <taxon>Metazoa</taxon>
        <taxon>Spiralia</taxon>
        <taxon>Lophotrochozoa</taxon>
        <taxon>Mollusca</taxon>
        <taxon>Gastropoda</taxon>
        <taxon>Heterobranchia</taxon>
        <taxon>Euthyneura</taxon>
        <taxon>Panpulmonata</taxon>
        <taxon>Hygrophila</taxon>
        <taxon>Lymnaeoidea</taxon>
        <taxon>Lymnaeidae</taxon>
        <taxon>Lymnaea</taxon>
    </lineage>
</organism>
<dbReference type="Proteomes" id="UP001497497">
    <property type="component" value="Unassembled WGS sequence"/>
</dbReference>
<feature type="non-terminal residue" evidence="1">
    <location>
        <position position="1"/>
    </location>
</feature>
<proteinExistence type="predicted"/>
<sequence>AGQLYLHLTKEEWSTHLNRSLSSGTSFTARGFQGDYNLVVYYKNKPIKIQSFSV</sequence>
<gene>
    <name evidence="1" type="ORF">GSLYS_00015877001</name>
</gene>
<keyword evidence="2" id="KW-1185">Reference proteome</keyword>